<keyword evidence="13" id="KW-1185">Reference proteome</keyword>
<dbReference type="Gene3D" id="3.20.20.140">
    <property type="entry name" value="Metal-dependent hydrolases"/>
    <property type="match status" value="1"/>
</dbReference>
<dbReference type="GO" id="GO:0008270">
    <property type="term" value="F:zinc ion binding"/>
    <property type="evidence" value="ECO:0007669"/>
    <property type="project" value="InterPro"/>
</dbReference>
<dbReference type="InterPro" id="IPR006680">
    <property type="entry name" value="Amidohydro-rel"/>
</dbReference>
<dbReference type="GO" id="GO:0004038">
    <property type="term" value="F:allantoinase activity"/>
    <property type="evidence" value="ECO:0007669"/>
    <property type="project" value="UniProtKB-EC"/>
</dbReference>
<dbReference type="OrthoDB" id="9765462at2"/>
<dbReference type="Pfam" id="PF01979">
    <property type="entry name" value="Amidohydro_1"/>
    <property type="match status" value="1"/>
</dbReference>
<dbReference type="InterPro" id="IPR032466">
    <property type="entry name" value="Metal_Hydrolase"/>
</dbReference>
<comment type="cofactor">
    <cofactor evidence="1">
        <name>Zn(2+)</name>
        <dbReference type="ChEBI" id="CHEBI:29105"/>
    </cofactor>
</comment>
<dbReference type="SUPFAM" id="SSF51556">
    <property type="entry name" value="Metallo-dependent hydrolases"/>
    <property type="match status" value="1"/>
</dbReference>
<comment type="similarity">
    <text evidence="5">Belongs to the metallo-dependent hydrolases superfamily. Allantoinase family.</text>
</comment>
<reference evidence="12 13" key="1">
    <citation type="submission" date="2017-10" db="EMBL/GenBank/DDBJ databases">
        <title>Bacillus sp. nov., a halophilic bacterium isolated from a Keqin Lake.</title>
        <authorList>
            <person name="Wang H."/>
        </authorList>
    </citation>
    <scope>NUCLEOTIDE SEQUENCE [LARGE SCALE GENOMIC DNA]</scope>
    <source>
        <strain evidence="12 13">KQ-12</strain>
    </source>
</reference>
<evidence type="ECO:0000256" key="3">
    <source>
        <dbReference type="ARBA" id="ARBA00004968"/>
    </source>
</evidence>
<proteinExistence type="inferred from homology"/>
<feature type="domain" description="Amidohydrolase-related" evidence="11">
    <location>
        <begin position="51"/>
        <end position="431"/>
    </location>
</feature>
<evidence type="ECO:0000256" key="4">
    <source>
        <dbReference type="ARBA" id="ARBA00010286"/>
    </source>
</evidence>
<keyword evidence="8" id="KW-0479">Metal-binding</keyword>
<comment type="caution">
    <text evidence="12">The sequence shown here is derived from an EMBL/GenBank/DDBJ whole genome shotgun (WGS) entry which is preliminary data.</text>
</comment>
<dbReference type="SUPFAM" id="SSF51338">
    <property type="entry name" value="Composite domain of metallo-dependent hydrolases"/>
    <property type="match status" value="1"/>
</dbReference>
<dbReference type="GO" id="GO:0000256">
    <property type="term" value="P:allantoin catabolic process"/>
    <property type="evidence" value="ECO:0007669"/>
    <property type="project" value="InterPro"/>
</dbReference>
<name>A0A323TIK3_9BACI</name>
<dbReference type="AlphaFoldDB" id="A0A323TIK3"/>
<dbReference type="InterPro" id="IPR017593">
    <property type="entry name" value="Allantoinase"/>
</dbReference>
<evidence type="ECO:0000256" key="1">
    <source>
        <dbReference type="ARBA" id="ARBA00001947"/>
    </source>
</evidence>
<dbReference type="Proteomes" id="UP000248214">
    <property type="component" value="Unassembled WGS sequence"/>
</dbReference>
<comment type="similarity">
    <text evidence="4">Belongs to the metallo-dependent hydrolases superfamily. DHOase family. Class I DHOase subfamily.</text>
</comment>
<keyword evidence="10" id="KW-0862">Zinc</keyword>
<dbReference type="EC" id="3.5.2.5" evidence="7"/>
<dbReference type="InterPro" id="IPR011059">
    <property type="entry name" value="Metal-dep_hydrolase_composite"/>
</dbReference>
<comment type="subunit">
    <text evidence="6">Homotetramer.</text>
</comment>
<comment type="pathway">
    <text evidence="3">Nitrogen metabolism; (S)-allantoin degradation; allantoate from (S)-allantoin: step 1/1.</text>
</comment>
<gene>
    <name evidence="12" type="primary">allB</name>
    <name evidence="12" type="ORF">CR194_04195</name>
</gene>
<evidence type="ECO:0000256" key="7">
    <source>
        <dbReference type="ARBA" id="ARBA00012863"/>
    </source>
</evidence>
<evidence type="ECO:0000256" key="5">
    <source>
        <dbReference type="ARBA" id="ARBA00010368"/>
    </source>
</evidence>
<dbReference type="PANTHER" id="PTHR43668:SF2">
    <property type="entry name" value="ALLANTOINASE"/>
    <property type="match status" value="1"/>
</dbReference>
<evidence type="ECO:0000259" key="11">
    <source>
        <dbReference type="Pfam" id="PF01979"/>
    </source>
</evidence>
<protein>
    <recommendedName>
        <fullName evidence="7">allantoinase</fullName>
        <ecNumber evidence="7">3.5.2.5</ecNumber>
    </recommendedName>
</protein>
<evidence type="ECO:0000313" key="13">
    <source>
        <dbReference type="Proteomes" id="UP000248214"/>
    </source>
</evidence>
<evidence type="ECO:0000256" key="2">
    <source>
        <dbReference type="ARBA" id="ARBA00002368"/>
    </source>
</evidence>
<dbReference type="InterPro" id="IPR002195">
    <property type="entry name" value="Dihydroorotase_CS"/>
</dbReference>
<comment type="function">
    <text evidence="2">Catalyzes the reversible cyclization of carbamoyl aspartate to dihydroorotate.</text>
</comment>
<evidence type="ECO:0000256" key="6">
    <source>
        <dbReference type="ARBA" id="ARBA00011881"/>
    </source>
</evidence>
<dbReference type="NCBIfam" id="TIGR03178">
    <property type="entry name" value="allantoinase"/>
    <property type="match status" value="1"/>
</dbReference>
<keyword evidence="9" id="KW-0378">Hydrolase</keyword>
<dbReference type="EMBL" id="PDOD01000001">
    <property type="protein sequence ID" value="PYZ94741.1"/>
    <property type="molecule type" value="Genomic_DNA"/>
</dbReference>
<evidence type="ECO:0000256" key="10">
    <source>
        <dbReference type="ARBA" id="ARBA00022833"/>
    </source>
</evidence>
<sequence>MRKRLINGQVFDGEQFLPKEIVIENGIIQSIEDPHHAERDHPVLLDVKGAMVLPGFIDPHVHFNDPGRADWEGFPTGSSGAAAGGITTVFDMPLNSHPSANTSTVLNKKKQALQGRSYTNYGLWAGMTADVVDHEKELEAMIDCGVVGFKGFMSDSGIDDFKRLNRSALFQAMKFCAQSNSLLALHAEWEETLSRSSYLQKQSPRSFLDSRPVKAEMDAVKLAMEAAAKYGTKVHIVHVSHPDVVDIIQTAKKSGVDATLETCPHYLLFNEEDFIREGPLLKCAPPVRDSESVEGLWDRIGAGQIDFISSDHSPCPPSMKLAGVKDIRDSWGGIQSVQFGTTAFLSEAKKRGLSLSNVLPLLTSNISKRFPPLQTQGEIKVGMEAHFAIYEPAQVTLIEKQDILFRHNYSPYVGKQIEGRISHTIVHGEVVFDRPFGMIGPFVGRDICAEHSRSFDHL</sequence>
<dbReference type="GO" id="GO:0050897">
    <property type="term" value="F:cobalt ion binding"/>
    <property type="evidence" value="ECO:0007669"/>
    <property type="project" value="InterPro"/>
</dbReference>
<dbReference type="RefSeq" id="WP_110608375.1">
    <property type="nucleotide sequence ID" value="NZ_PDOD01000001.1"/>
</dbReference>
<dbReference type="GO" id="GO:0006145">
    <property type="term" value="P:purine nucleobase catabolic process"/>
    <property type="evidence" value="ECO:0007669"/>
    <property type="project" value="TreeGrafter"/>
</dbReference>
<dbReference type="GO" id="GO:0005737">
    <property type="term" value="C:cytoplasm"/>
    <property type="evidence" value="ECO:0007669"/>
    <property type="project" value="TreeGrafter"/>
</dbReference>
<accession>A0A323TIK3</accession>
<dbReference type="PANTHER" id="PTHR43668">
    <property type="entry name" value="ALLANTOINASE"/>
    <property type="match status" value="1"/>
</dbReference>
<evidence type="ECO:0000256" key="9">
    <source>
        <dbReference type="ARBA" id="ARBA00022801"/>
    </source>
</evidence>
<organism evidence="12 13">
    <name type="scientific">Salipaludibacillus keqinensis</name>
    <dbReference type="NCBI Taxonomy" id="2045207"/>
    <lineage>
        <taxon>Bacteria</taxon>
        <taxon>Bacillati</taxon>
        <taxon>Bacillota</taxon>
        <taxon>Bacilli</taxon>
        <taxon>Bacillales</taxon>
        <taxon>Bacillaceae</taxon>
    </lineage>
</organism>
<evidence type="ECO:0000313" key="12">
    <source>
        <dbReference type="EMBL" id="PYZ94741.1"/>
    </source>
</evidence>
<dbReference type="PROSITE" id="PS00482">
    <property type="entry name" value="DIHYDROOROTASE_1"/>
    <property type="match status" value="1"/>
</dbReference>
<evidence type="ECO:0000256" key="8">
    <source>
        <dbReference type="ARBA" id="ARBA00022723"/>
    </source>
</evidence>
<dbReference type="InterPro" id="IPR050138">
    <property type="entry name" value="DHOase/Allantoinase_Hydrolase"/>
</dbReference>